<dbReference type="EMBL" id="AP018052">
    <property type="protein sequence ID" value="BAZ92433.1"/>
    <property type="molecule type" value="Genomic_DNA"/>
</dbReference>
<evidence type="ECO:0000313" key="7">
    <source>
        <dbReference type="EMBL" id="BAZ92433.1"/>
    </source>
</evidence>
<keyword evidence="6" id="KW-1003">Cell membrane</keyword>
<dbReference type="CDD" id="cd06662">
    <property type="entry name" value="SURF1"/>
    <property type="match status" value="1"/>
</dbReference>
<proteinExistence type="inferred from homology"/>
<comment type="subcellular location">
    <subcellularLocation>
        <location evidence="6">Cell membrane</location>
        <topology evidence="6">Multi-pass membrane protein</topology>
    </subcellularLocation>
    <subcellularLocation>
        <location evidence="1">Membrane</location>
    </subcellularLocation>
</comment>
<dbReference type="PANTHER" id="PTHR23427">
    <property type="entry name" value="SURFEIT LOCUS PROTEIN"/>
    <property type="match status" value="1"/>
</dbReference>
<comment type="similarity">
    <text evidence="2 6">Belongs to the SURF1 family.</text>
</comment>
<dbReference type="Pfam" id="PF02104">
    <property type="entry name" value="SURF1"/>
    <property type="match status" value="1"/>
</dbReference>
<dbReference type="InterPro" id="IPR002994">
    <property type="entry name" value="Surf1/Shy1"/>
</dbReference>
<evidence type="ECO:0000256" key="2">
    <source>
        <dbReference type="ARBA" id="ARBA00007165"/>
    </source>
</evidence>
<dbReference type="KEGG" id="ttc:FOKN1_0028"/>
<reference evidence="7 8" key="1">
    <citation type="submission" date="2017-05" db="EMBL/GenBank/DDBJ databases">
        <title>Thiocyanate degradation by Thiohalobacter thiocyanaticus FOKN1.</title>
        <authorList>
            <person name="Oshiki M."/>
            <person name="Fukushima T."/>
            <person name="Kawano S."/>
            <person name="Nakagawa J."/>
        </authorList>
    </citation>
    <scope>NUCLEOTIDE SEQUENCE [LARGE SCALE GENOMIC DNA]</scope>
    <source>
        <strain evidence="7 8">FOKN1</strain>
    </source>
</reference>
<dbReference type="AlphaFoldDB" id="A0A1Z4VLP2"/>
<sequence length="249" mass="28407">MRPERRAFRPGLWPSLIVAVLLVLLVGLGFWQLDRAEQKRALLEEYEHRPQQAAVRLDAAVRLEPELRYRQAWVRGRYDPAHQFLLDNRVHQGRAGYQVLTPLRLAHTDAAVLVNRGWVPQGRTRADLPPLPVQSEGVITVEGMIDYPPEDPFSLGEGEARAPGWPKVLQQIDFELQSRQLDARLLPLILLLDPAQSDGFVRQWAPIPERFGPARHVGYAVQWFALALALVILFYWAVRRPAEDGADRE</sequence>
<name>A0A1Z4VLP2_9GAMM</name>
<evidence type="ECO:0000313" key="8">
    <source>
        <dbReference type="Proteomes" id="UP000218765"/>
    </source>
</evidence>
<accession>A0A1Z4VLP2</accession>
<keyword evidence="3 6" id="KW-0812">Transmembrane</keyword>
<evidence type="ECO:0000256" key="4">
    <source>
        <dbReference type="ARBA" id="ARBA00022989"/>
    </source>
</evidence>
<dbReference type="PANTHER" id="PTHR23427:SF2">
    <property type="entry name" value="SURFEIT LOCUS PROTEIN 1"/>
    <property type="match status" value="1"/>
</dbReference>
<dbReference type="RefSeq" id="WP_157745183.1">
    <property type="nucleotide sequence ID" value="NZ_AP018052.1"/>
</dbReference>
<dbReference type="OrthoDB" id="9789940at2"/>
<keyword evidence="5 6" id="KW-0472">Membrane</keyword>
<keyword evidence="8" id="KW-1185">Reference proteome</keyword>
<dbReference type="GO" id="GO:0005886">
    <property type="term" value="C:plasma membrane"/>
    <property type="evidence" value="ECO:0007669"/>
    <property type="project" value="UniProtKB-SubCell"/>
</dbReference>
<protein>
    <recommendedName>
        <fullName evidence="6">SURF1-like protein</fullName>
    </recommendedName>
</protein>
<dbReference type="InterPro" id="IPR045214">
    <property type="entry name" value="Surf1/Surf4"/>
</dbReference>
<feature type="transmembrane region" description="Helical" evidence="6">
    <location>
        <begin position="12"/>
        <end position="31"/>
    </location>
</feature>
<evidence type="ECO:0000256" key="3">
    <source>
        <dbReference type="ARBA" id="ARBA00022692"/>
    </source>
</evidence>
<organism evidence="7 8">
    <name type="scientific">Thiohalobacter thiocyanaticus</name>
    <dbReference type="NCBI Taxonomy" id="585455"/>
    <lineage>
        <taxon>Bacteria</taxon>
        <taxon>Pseudomonadati</taxon>
        <taxon>Pseudomonadota</taxon>
        <taxon>Gammaproteobacteria</taxon>
        <taxon>Thiohalobacterales</taxon>
        <taxon>Thiohalobacteraceae</taxon>
        <taxon>Thiohalobacter</taxon>
    </lineage>
</organism>
<evidence type="ECO:0000256" key="5">
    <source>
        <dbReference type="ARBA" id="ARBA00023136"/>
    </source>
</evidence>
<dbReference type="Proteomes" id="UP000218765">
    <property type="component" value="Chromosome"/>
</dbReference>
<evidence type="ECO:0000256" key="6">
    <source>
        <dbReference type="RuleBase" id="RU363076"/>
    </source>
</evidence>
<keyword evidence="4 6" id="KW-1133">Transmembrane helix</keyword>
<evidence type="ECO:0000256" key="1">
    <source>
        <dbReference type="ARBA" id="ARBA00004370"/>
    </source>
</evidence>
<gene>
    <name evidence="7" type="ORF">FOKN1_0028</name>
</gene>
<feature type="transmembrane region" description="Helical" evidence="6">
    <location>
        <begin position="217"/>
        <end position="238"/>
    </location>
</feature>
<dbReference type="PROSITE" id="PS50895">
    <property type="entry name" value="SURF1"/>
    <property type="match status" value="1"/>
</dbReference>